<reference evidence="1" key="1">
    <citation type="submission" date="2014-09" db="EMBL/GenBank/DDBJ databases">
        <authorList>
            <person name="Magalhaes I.L.F."/>
            <person name="Oliveira U."/>
            <person name="Santos F.R."/>
            <person name="Vidigal T.H.D.A."/>
            <person name="Brescovit A.D."/>
            <person name="Santos A.J."/>
        </authorList>
    </citation>
    <scope>NUCLEOTIDE SEQUENCE</scope>
    <source>
        <tissue evidence="1">Shoot tissue taken approximately 20 cm above the soil surface</tissue>
    </source>
</reference>
<organism evidence="1">
    <name type="scientific">Arundo donax</name>
    <name type="common">Giant reed</name>
    <name type="synonym">Donax arundinaceus</name>
    <dbReference type="NCBI Taxonomy" id="35708"/>
    <lineage>
        <taxon>Eukaryota</taxon>
        <taxon>Viridiplantae</taxon>
        <taxon>Streptophyta</taxon>
        <taxon>Embryophyta</taxon>
        <taxon>Tracheophyta</taxon>
        <taxon>Spermatophyta</taxon>
        <taxon>Magnoliopsida</taxon>
        <taxon>Liliopsida</taxon>
        <taxon>Poales</taxon>
        <taxon>Poaceae</taxon>
        <taxon>PACMAD clade</taxon>
        <taxon>Arundinoideae</taxon>
        <taxon>Arundineae</taxon>
        <taxon>Arundo</taxon>
    </lineage>
</organism>
<name>A0A0A9A7U1_ARUDO</name>
<evidence type="ECO:0000313" key="1">
    <source>
        <dbReference type="EMBL" id="JAD43087.1"/>
    </source>
</evidence>
<proteinExistence type="predicted"/>
<reference evidence="1" key="2">
    <citation type="journal article" date="2015" name="Data Brief">
        <title>Shoot transcriptome of the giant reed, Arundo donax.</title>
        <authorList>
            <person name="Barrero R.A."/>
            <person name="Guerrero F.D."/>
            <person name="Moolhuijzen P."/>
            <person name="Goolsby J.A."/>
            <person name="Tidwell J."/>
            <person name="Bellgard S.E."/>
            <person name="Bellgard M.I."/>
        </authorList>
    </citation>
    <scope>NUCLEOTIDE SEQUENCE</scope>
    <source>
        <tissue evidence="1">Shoot tissue taken approximately 20 cm above the soil surface</tissue>
    </source>
</reference>
<sequence>MLCYEKTILCYCCCVEILLDVNLFNSFALK</sequence>
<accession>A0A0A9A7U1</accession>
<dbReference type="EMBL" id="GBRH01254808">
    <property type="protein sequence ID" value="JAD43087.1"/>
    <property type="molecule type" value="Transcribed_RNA"/>
</dbReference>
<dbReference type="AlphaFoldDB" id="A0A0A9A7U1"/>
<protein>
    <submittedName>
        <fullName evidence="1">Uncharacterized protein</fullName>
    </submittedName>
</protein>